<proteinExistence type="predicted"/>
<dbReference type="Pfam" id="PF12079">
    <property type="entry name" value="DUF3558"/>
    <property type="match status" value="1"/>
</dbReference>
<name>A0A1S1LLD3_MYCCH</name>
<dbReference type="AlphaFoldDB" id="A0A1S1LLD3"/>
<protein>
    <submittedName>
        <fullName evidence="3">DUF3558 domain-containing protein</fullName>
    </submittedName>
</protein>
<organism evidence="3 5">
    <name type="scientific">Mycobacteroides chelonae</name>
    <name type="common">Mycobacterium chelonae</name>
    <dbReference type="NCBI Taxonomy" id="1774"/>
    <lineage>
        <taxon>Bacteria</taxon>
        <taxon>Bacillati</taxon>
        <taxon>Actinomycetota</taxon>
        <taxon>Actinomycetes</taxon>
        <taxon>Mycobacteriales</taxon>
        <taxon>Mycobacteriaceae</taxon>
        <taxon>Mycobacteroides</taxon>
    </lineage>
</organism>
<sequence length="207" mass="22762">MAQRAGVVRAGFCVALMALTLGGFVVWRTAPSEHTTSAPFQLRFSTAPMTGPASTGAATTTIKWPVVPVTDPRPFDPCYEIPSSVIAAAGLDQTPPAPEEGLRCRYDSRNNYQLAVEAVVWRTYEDSLPADGVETTIQGHRAAEYNIMKPTDWNNQWWVSCMITFKTSYGVVQQSLYYASQKYSPDGPGCLVENRRVANILAPAYKF</sequence>
<evidence type="ECO:0000313" key="5">
    <source>
        <dbReference type="Proteomes" id="UP000180043"/>
    </source>
</evidence>
<reference evidence="3 5" key="2">
    <citation type="submission" date="2016-10" db="EMBL/GenBank/DDBJ databases">
        <title>Evaluation of Human, Veterinary and Environmental Mycobacterium chelonae Isolates by Core Genome Phylogenomic Analysis, Targeted Gene Comparison, and Anti-microbial Susceptibility Patterns: A Tale of Mistaken Identities.</title>
        <authorList>
            <person name="Fogelson S.B."/>
            <person name="Camus A.C."/>
            <person name="Lorenz W."/>
            <person name="Vasireddy R."/>
            <person name="Vasireddy S."/>
            <person name="Smith T."/>
            <person name="Brown-Elliott B.A."/>
            <person name="Wallace R.J.Jr."/>
            <person name="Hasan N.A."/>
            <person name="Reischl U."/>
            <person name="Sanchez S."/>
        </authorList>
    </citation>
    <scope>NUCLEOTIDE SEQUENCE [LARGE SCALE GENOMIC DNA]</scope>
    <source>
        <strain evidence="3 5">15515</strain>
    </source>
</reference>
<dbReference type="Proteomes" id="UP000180113">
    <property type="component" value="Unassembled WGS sequence"/>
</dbReference>
<keyword evidence="1" id="KW-0812">Transmembrane</keyword>
<reference evidence="2 6" key="1">
    <citation type="submission" date="2016-10" db="EMBL/GenBank/DDBJ databases">
        <title>Evaluation of Human, Animal and Environmental Mycobacterium chelonae Isolates by Core Genome Phylogenomic Analysis, Targeted Gene Comparison, and Anti-microbial Susceptibility Patterns: A Tale of Mistaken Identities.</title>
        <authorList>
            <person name="Fogelson S.B."/>
            <person name="Camus A.C."/>
            <person name="Lorenz W."/>
            <person name="Vasireddy R."/>
            <person name="Vasireddy S."/>
            <person name="Smith T."/>
            <person name="Brown-Elliott B.A."/>
            <person name="Wallace R.J.Jr."/>
            <person name="Hasan N.A."/>
            <person name="Reischl U."/>
            <person name="Sanchez S."/>
        </authorList>
    </citation>
    <scope>NUCLEOTIDE SEQUENCE [LARGE SCALE GENOMIC DNA]</scope>
    <source>
        <strain evidence="2 6">42895</strain>
    </source>
</reference>
<evidence type="ECO:0000313" key="4">
    <source>
        <dbReference type="EMBL" id="QDF71445.1"/>
    </source>
</evidence>
<dbReference type="EMBL" id="MLIQ01000022">
    <property type="protein sequence ID" value="OHU51728.1"/>
    <property type="molecule type" value="Genomic_DNA"/>
</dbReference>
<evidence type="ECO:0000313" key="3">
    <source>
        <dbReference type="EMBL" id="OHU51728.1"/>
    </source>
</evidence>
<dbReference type="EMBL" id="CP041150">
    <property type="protein sequence ID" value="QDF71445.1"/>
    <property type="molecule type" value="Genomic_DNA"/>
</dbReference>
<evidence type="ECO:0000313" key="2">
    <source>
        <dbReference type="EMBL" id="OHT47741.1"/>
    </source>
</evidence>
<reference evidence="4 7" key="3">
    <citation type="submission" date="2019-06" db="EMBL/GenBank/DDBJ databases">
        <title>Whole geneome sequnce of Mycobacteroides chelonae M77 isolated from bovine milk from Meghalaya, India.</title>
        <authorList>
            <person name="Vise E."/>
            <person name="Das S."/>
            <person name="Garg A."/>
            <person name="Ghatak S."/>
            <person name="Shakuntala I."/>
            <person name="Milton A.A.P."/>
            <person name="Karam A."/>
            <person name="Sanjukta R."/>
            <person name="Puro K."/>
            <person name="Sen A."/>
        </authorList>
    </citation>
    <scope>NUCLEOTIDE SEQUENCE [LARGE SCALE GENOMIC DNA]</scope>
    <source>
        <strain evidence="4 7">M77</strain>
    </source>
</reference>
<evidence type="ECO:0000313" key="7">
    <source>
        <dbReference type="Proteomes" id="UP000317728"/>
    </source>
</evidence>
<evidence type="ECO:0000256" key="1">
    <source>
        <dbReference type="SAM" id="Phobius"/>
    </source>
</evidence>
<dbReference type="Proteomes" id="UP000180043">
    <property type="component" value="Unassembled WGS sequence"/>
</dbReference>
<keyword evidence="1" id="KW-1133">Transmembrane helix</keyword>
<dbReference type="RefSeq" id="WP_057966147.1">
    <property type="nucleotide sequence ID" value="NZ_BSAK01000018.1"/>
</dbReference>
<accession>A0A1S1LLD3</accession>
<feature type="transmembrane region" description="Helical" evidence="1">
    <location>
        <begin position="7"/>
        <end position="27"/>
    </location>
</feature>
<keyword evidence="1" id="KW-0472">Membrane</keyword>
<gene>
    <name evidence="2" type="ORF">BKG62_24135</name>
    <name evidence="3" type="ORF">BKG82_19915</name>
    <name evidence="4" type="ORF">FJK96_15645</name>
</gene>
<evidence type="ECO:0000313" key="6">
    <source>
        <dbReference type="Proteomes" id="UP000180113"/>
    </source>
</evidence>
<dbReference type="Proteomes" id="UP000317728">
    <property type="component" value="Chromosome"/>
</dbReference>
<dbReference type="InterPro" id="IPR024520">
    <property type="entry name" value="DUF3558"/>
</dbReference>
<dbReference type="EMBL" id="MLHW01000021">
    <property type="protein sequence ID" value="OHT47741.1"/>
    <property type="molecule type" value="Genomic_DNA"/>
</dbReference>